<feature type="region of interest" description="Disordered" evidence="1">
    <location>
        <begin position="126"/>
        <end position="154"/>
    </location>
</feature>
<dbReference type="AlphaFoldDB" id="B4GIG4"/>
<organism evidence="4">
    <name type="scientific">Drosophila persimilis</name>
    <name type="common">Fruit fly</name>
    <dbReference type="NCBI Taxonomy" id="7234"/>
    <lineage>
        <taxon>Eukaryota</taxon>
        <taxon>Metazoa</taxon>
        <taxon>Ecdysozoa</taxon>
        <taxon>Arthropoda</taxon>
        <taxon>Hexapoda</taxon>
        <taxon>Insecta</taxon>
        <taxon>Pterygota</taxon>
        <taxon>Neoptera</taxon>
        <taxon>Endopterygota</taxon>
        <taxon>Diptera</taxon>
        <taxon>Brachycera</taxon>
        <taxon>Muscomorpha</taxon>
        <taxon>Ephydroidea</taxon>
        <taxon>Drosophilidae</taxon>
        <taxon>Drosophila</taxon>
        <taxon>Sophophora</taxon>
    </lineage>
</organism>
<keyword evidence="2" id="KW-0812">Transmembrane</keyword>
<dbReference type="HOGENOM" id="CLU_824572_0_0_1"/>
<dbReference type="OMA" id="VWPEREH"/>
<evidence type="ECO:0000313" key="4">
    <source>
        <dbReference type="Proteomes" id="UP000008744"/>
    </source>
</evidence>
<evidence type="ECO:0000256" key="2">
    <source>
        <dbReference type="SAM" id="Phobius"/>
    </source>
</evidence>
<dbReference type="SUPFAM" id="SSF54928">
    <property type="entry name" value="RNA-binding domain, RBD"/>
    <property type="match status" value="1"/>
</dbReference>
<sequence>MASIYETTDHGSNEKKRSVAEDCRQEQAGCVPGWPVEWTRVNSGTPEAGEFTQQRHSDWLPPSRSPIRNTWNLEYRPAPAQNVPKSPRPFCPEREHKTSTETPQRYSEWLPPSRSLIRNTRNVEYRPAPAQNGPKSPRPVWPEREHDTPTETEAWGSAGIPVKWVELRGFPRRATEKILKSFHAVGTILKIRETPDAIRLRYLDRMGLYRAMQLDGKRISGFHVVVKPILGDPQESDPIVYPTEPQFPHMHPSWTQRIGRLCGWKGKFHRFAFAFFLLFTLFLRFIWW</sequence>
<dbReference type="InterPro" id="IPR035979">
    <property type="entry name" value="RBD_domain_sf"/>
</dbReference>
<gene>
    <name evidence="3" type="primary">Dper\GL17710</name>
    <name evidence="3" type="ORF">Dper_GL17710</name>
</gene>
<dbReference type="Gene3D" id="3.30.70.330">
    <property type="match status" value="1"/>
</dbReference>
<dbReference type="InterPro" id="IPR012677">
    <property type="entry name" value="Nucleotide-bd_a/b_plait_sf"/>
</dbReference>
<protein>
    <submittedName>
        <fullName evidence="3">GL17710</fullName>
    </submittedName>
</protein>
<proteinExistence type="predicted"/>
<keyword evidence="2" id="KW-0472">Membrane</keyword>
<feature type="transmembrane region" description="Helical" evidence="2">
    <location>
        <begin position="268"/>
        <end position="287"/>
    </location>
</feature>
<accession>B4GIG4</accession>
<evidence type="ECO:0000256" key="1">
    <source>
        <dbReference type="SAM" id="MobiDB-lite"/>
    </source>
</evidence>
<feature type="region of interest" description="Disordered" evidence="1">
    <location>
        <begin position="1"/>
        <end position="20"/>
    </location>
</feature>
<dbReference type="EMBL" id="CH479183">
    <property type="protein sequence ID" value="EDW36284.1"/>
    <property type="molecule type" value="Genomic_DNA"/>
</dbReference>
<name>B4GIG4_DROPE</name>
<keyword evidence="2" id="KW-1133">Transmembrane helix</keyword>
<reference evidence="3 4" key="1">
    <citation type="journal article" date="2007" name="Nature">
        <title>Evolution of genes and genomes on the Drosophila phylogeny.</title>
        <authorList>
            <consortium name="Drosophila 12 Genomes Consortium"/>
            <person name="Clark A.G."/>
            <person name="Eisen M.B."/>
            <person name="Smith D.R."/>
            <person name="Bergman C.M."/>
            <person name="Oliver B."/>
            <person name="Markow T.A."/>
            <person name="Kaufman T.C."/>
            <person name="Kellis M."/>
            <person name="Gelbart W."/>
            <person name="Iyer V.N."/>
            <person name="Pollard D.A."/>
            <person name="Sackton T.B."/>
            <person name="Larracuente A.M."/>
            <person name="Singh N.D."/>
            <person name="Abad J.P."/>
            <person name="Abt D.N."/>
            <person name="Adryan B."/>
            <person name="Aguade M."/>
            <person name="Akashi H."/>
            <person name="Anderson W.W."/>
            <person name="Aquadro C.F."/>
            <person name="Ardell D.H."/>
            <person name="Arguello R."/>
            <person name="Artieri C.G."/>
            <person name="Barbash D.A."/>
            <person name="Barker D."/>
            <person name="Barsanti P."/>
            <person name="Batterham P."/>
            <person name="Batzoglou S."/>
            <person name="Begun D."/>
            <person name="Bhutkar A."/>
            <person name="Blanco E."/>
            <person name="Bosak S.A."/>
            <person name="Bradley R.K."/>
            <person name="Brand A.D."/>
            <person name="Brent M.R."/>
            <person name="Brooks A.N."/>
            <person name="Brown R.H."/>
            <person name="Butlin R.K."/>
            <person name="Caggese C."/>
            <person name="Calvi B.R."/>
            <person name="Bernardo de Carvalho A."/>
            <person name="Caspi A."/>
            <person name="Castrezana S."/>
            <person name="Celniker S.E."/>
            <person name="Chang J.L."/>
            <person name="Chapple C."/>
            <person name="Chatterji S."/>
            <person name="Chinwalla A."/>
            <person name="Civetta A."/>
            <person name="Clifton S.W."/>
            <person name="Comeron J.M."/>
            <person name="Costello J.C."/>
            <person name="Coyne J.A."/>
            <person name="Daub J."/>
            <person name="David R.G."/>
            <person name="Delcher A.L."/>
            <person name="Delehaunty K."/>
            <person name="Do C.B."/>
            <person name="Ebling H."/>
            <person name="Edwards K."/>
            <person name="Eickbush T."/>
            <person name="Evans J.D."/>
            <person name="Filipski A."/>
            <person name="Findeiss S."/>
            <person name="Freyhult E."/>
            <person name="Fulton L."/>
            <person name="Fulton R."/>
            <person name="Garcia A.C."/>
            <person name="Gardiner A."/>
            <person name="Garfield D.A."/>
            <person name="Garvin B.E."/>
            <person name="Gibson G."/>
            <person name="Gilbert D."/>
            <person name="Gnerre S."/>
            <person name="Godfrey J."/>
            <person name="Good R."/>
            <person name="Gotea V."/>
            <person name="Gravely B."/>
            <person name="Greenberg A.J."/>
            <person name="Griffiths-Jones S."/>
            <person name="Gross S."/>
            <person name="Guigo R."/>
            <person name="Gustafson E.A."/>
            <person name="Haerty W."/>
            <person name="Hahn M.W."/>
            <person name="Halligan D.L."/>
            <person name="Halpern A.L."/>
            <person name="Halter G.M."/>
            <person name="Han M.V."/>
            <person name="Heger A."/>
            <person name="Hillier L."/>
            <person name="Hinrichs A.S."/>
            <person name="Holmes I."/>
            <person name="Hoskins R.A."/>
            <person name="Hubisz M.J."/>
            <person name="Hultmark D."/>
            <person name="Huntley M.A."/>
            <person name="Jaffe D.B."/>
            <person name="Jagadeeshan S."/>
            <person name="Jeck W.R."/>
            <person name="Johnson J."/>
            <person name="Jones C.D."/>
            <person name="Jordan W.C."/>
            <person name="Karpen G.H."/>
            <person name="Kataoka E."/>
            <person name="Keightley P.D."/>
            <person name="Kheradpour P."/>
            <person name="Kirkness E.F."/>
            <person name="Koerich L.B."/>
            <person name="Kristiansen K."/>
            <person name="Kudrna D."/>
            <person name="Kulathinal R.J."/>
            <person name="Kumar S."/>
            <person name="Kwok R."/>
            <person name="Lander E."/>
            <person name="Langley C.H."/>
            <person name="Lapoint R."/>
            <person name="Lazzaro B.P."/>
            <person name="Lee S.J."/>
            <person name="Levesque L."/>
            <person name="Li R."/>
            <person name="Lin C.F."/>
            <person name="Lin M.F."/>
            <person name="Lindblad-Toh K."/>
            <person name="Llopart A."/>
            <person name="Long M."/>
            <person name="Low L."/>
            <person name="Lozovsky E."/>
            <person name="Lu J."/>
            <person name="Luo M."/>
            <person name="Machado C.A."/>
            <person name="Makalowski W."/>
            <person name="Marzo M."/>
            <person name="Matsuda M."/>
            <person name="Matzkin L."/>
            <person name="McAllister B."/>
            <person name="McBride C.S."/>
            <person name="McKernan B."/>
            <person name="McKernan K."/>
            <person name="Mendez-Lago M."/>
            <person name="Minx P."/>
            <person name="Mollenhauer M.U."/>
            <person name="Montooth K."/>
            <person name="Mount S.M."/>
            <person name="Mu X."/>
            <person name="Myers E."/>
            <person name="Negre B."/>
            <person name="Newfeld S."/>
            <person name="Nielsen R."/>
            <person name="Noor M.A."/>
            <person name="O'Grady P."/>
            <person name="Pachter L."/>
            <person name="Papaceit M."/>
            <person name="Parisi M.J."/>
            <person name="Parisi M."/>
            <person name="Parts L."/>
            <person name="Pedersen J.S."/>
            <person name="Pesole G."/>
            <person name="Phillippy A.M."/>
            <person name="Ponting C.P."/>
            <person name="Pop M."/>
            <person name="Porcelli D."/>
            <person name="Powell J.R."/>
            <person name="Prohaska S."/>
            <person name="Pruitt K."/>
            <person name="Puig M."/>
            <person name="Quesneville H."/>
            <person name="Ram K.R."/>
            <person name="Rand D."/>
            <person name="Rasmussen M.D."/>
            <person name="Reed L.K."/>
            <person name="Reenan R."/>
            <person name="Reily A."/>
            <person name="Remington K.A."/>
            <person name="Rieger T.T."/>
            <person name="Ritchie M.G."/>
            <person name="Robin C."/>
            <person name="Rogers Y.H."/>
            <person name="Rohde C."/>
            <person name="Rozas J."/>
            <person name="Rubenfield M.J."/>
            <person name="Ruiz A."/>
            <person name="Russo S."/>
            <person name="Salzberg S.L."/>
            <person name="Sanchez-Gracia A."/>
            <person name="Saranga D.J."/>
            <person name="Sato H."/>
            <person name="Schaeffer S.W."/>
            <person name="Schatz M.C."/>
            <person name="Schlenke T."/>
            <person name="Schwartz R."/>
            <person name="Segarra C."/>
            <person name="Singh R.S."/>
            <person name="Sirot L."/>
            <person name="Sirota M."/>
            <person name="Sisneros N.B."/>
            <person name="Smith C.D."/>
            <person name="Smith T.F."/>
            <person name="Spieth J."/>
            <person name="Stage D.E."/>
            <person name="Stark A."/>
            <person name="Stephan W."/>
            <person name="Strausberg R.L."/>
            <person name="Strempel S."/>
            <person name="Sturgill D."/>
            <person name="Sutton G."/>
            <person name="Sutton G.G."/>
            <person name="Tao W."/>
            <person name="Teichmann S."/>
            <person name="Tobari Y.N."/>
            <person name="Tomimura Y."/>
            <person name="Tsolas J.M."/>
            <person name="Valente V.L."/>
            <person name="Venter E."/>
            <person name="Venter J.C."/>
            <person name="Vicario S."/>
            <person name="Vieira F.G."/>
            <person name="Vilella A.J."/>
            <person name="Villasante A."/>
            <person name="Walenz B."/>
            <person name="Wang J."/>
            <person name="Wasserman M."/>
            <person name="Watts T."/>
            <person name="Wilson D."/>
            <person name="Wilson R.K."/>
            <person name="Wing R.A."/>
            <person name="Wolfner M.F."/>
            <person name="Wong A."/>
            <person name="Wong G.K."/>
            <person name="Wu C.I."/>
            <person name="Wu G."/>
            <person name="Yamamoto D."/>
            <person name="Yang H.P."/>
            <person name="Yang S.P."/>
            <person name="Yorke J.A."/>
            <person name="Yoshida K."/>
            <person name="Zdobnov E."/>
            <person name="Zhang P."/>
            <person name="Zhang Y."/>
            <person name="Zimin A.V."/>
            <person name="Baldwin J."/>
            <person name="Abdouelleil A."/>
            <person name="Abdulkadir J."/>
            <person name="Abebe A."/>
            <person name="Abera B."/>
            <person name="Abreu J."/>
            <person name="Acer S.C."/>
            <person name="Aftuck L."/>
            <person name="Alexander A."/>
            <person name="An P."/>
            <person name="Anderson E."/>
            <person name="Anderson S."/>
            <person name="Arachi H."/>
            <person name="Azer M."/>
            <person name="Bachantsang P."/>
            <person name="Barry A."/>
            <person name="Bayul T."/>
            <person name="Berlin A."/>
            <person name="Bessette D."/>
            <person name="Bloom T."/>
            <person name="Blye J."/>
            <person name="Boguslavskiy L."/>
            <person name="Bonnet C."/>
            <person name="Boukhgalter B."/>
            <person name="Bourzgui I."/>
            <person name="Brown A."/>
            <person name="Cahill P."/>
            <person name="Channer S."/>
            <person name="Cheshatsang Y."/>
            <person name="Chuda L."/>
            <person name="Citroen M."/>
            <person name="Collymore A."/>
            <person name="Cooke P."/>
            <person name="Costello M."/>
            <person name="D'Aco K."/>
            <person name="Daza R."/>
            <person name="De Haan G."/>
            <person name="DeGray S."/>
            <person name="DeMaso C."/>
            <person name="Dhargay N."/>
            <person name="Dooley K."/>
            <person name="Dooley E."/>
            <person name="Doricent M."/>
            <person name="Dorje P."/>
            <person name="Dorjee K."/>
            <person name="Dupes A."/>
            <person name="Elong R."/>
            <person name="Falk J."/>
            <person name="Farina A."/>
            <person name="Faro S."/>
            <person name="Ferguson D."/>
            <person name="Fisher S."/>
            <person name="Foley C.D."/>
            <person name="Franke A."/>
            <person name="Friedrich D."/>
            <person name="Gadbois L."/>
            <person name="Gearin G."/>
            <person name="Gearin C.R."/>
            <person name="Giannoukos G."/>
            <person name="Goode T."/>
            <person name="Graham J."/>
            <person name="Grandbois E."/>
            <person name="Grewal S."/>
            <person name="Gyaltsen K."/>
            <person name="Hafez N."/>
            <person name="Hagos B."/>
            <person name="Hall J."/>
            <person name="Henson C."/>
            <person name="Hollinger A."/>
            <person name="Honan T."/>
            <person name="Huard M.D."/>
            <person name="Hughes L."/>
            <person name="Hurhula B."/>
            <person name="Husby M.E."/>
            <person name="Kamat A."/>
            <person name="Kanga B."/>
            <person name="Kashin S."/>
            <person name="Khazanovich D."/>
            <person name="Kisner P."/>
            <person name="Lance K."/>
            <person name="Lara M."/>
            <person name="Lee W."/>
            <person name="Lennon N."/>
            <person name="Letendre F."/>
            <person name="LeVine R."/>
            <person name="Lipovsky A."/>
            <person name="Liu X."/>
            <person name="Liu J."/>
            <person name="Liu S."/>
            <person name="Lokyitsang T."/>
            <person name="Lokyitsang Y."/>
            <person name="Lubonja R."/>
            <person name="Lui A."/>
            <person name="MacDonald P."/>
            <person name="Magnisalis V."/>
            <person name="Maru K."/>
            <person name="Matthews C."/>
            <person name="McCusker W."/>
            <person name="McDonough S."/>
            <person name="Mehta T."/>
            <person name="Meldrim J."/>
            <person name="Meneus L."/>
            <person name="Mihai O."/>
            <person name="Mihalev A."/>
            <person name="Mihova T."/>
            <person name="Mittelman R."/>
            <person name="Mlenga V."/>
            <person name="Montmayeur A."/>
            <person name="Mulrain L."/>
            <person name="Navidi A."/>
            <person name="Naylor J."/>
            <person name="Negash T."/>
            <person name="Nguyen T."/>
            <person name="Nguyen N."/>
            <person name="Nicol R."/>
            <person name="Norbu C."/>
            <person name="Norbu N."/>
            <person name="Novod N."/>
            <person name="O'Neill B."/>
            <person name="Osman S."/>
            <person name="Markiewicz E."/>
            <person name="Oyono O.L."/>
            <person name="Patti C."/>
            <person name="Phunkhang P."/>
            <person name="Pierre F."/>
            <person name="Priest M."/>
            <person name="Raghuraman S."/>
            <person name="Rege F."/>
            <person name="Reyes R."/>
            <person name="Rise C."/>
            <person name="Rogov P."/>
            <person name="Ross K."/>
            <person name="Ryan E."/>
            <person name="Settipalli S."/>
            <person name="Shea T."/>
            <person name="Sherpa N."/>
            <person name="Shi L."/>
            <person name="Shih D."/>
            <person name="Sparrow T."/>
            <person name="Spaulding J."/>
            <person name="Stalker J."/>
            <person name="Stange-Thomann N."/>
            <person name="Stavropoulos S."/>
            <person name="Stone C."/>
            <person name="Strader C."/>
            <person name="Tesfaye S."/>
            <person name="Thomson T."/>
            <person name="Thoulutsang Y."/>
            <person name="Thoulutsang D."/>
            <person name="Topham K."/>
            <person name="Topping I."/>
            <person name="Tsamla T."/>
            <person name="Vassiliev H."/>
            <person name="Vo A."/>
            <person name="Wangchuk T."/>
            <person name="Wangdi T."/>
            <person name="Weiand M."/>
            <person name="Wilkinson J."/>
            <person name="Wilson A."/>
            <person name="Yadav S."/>
            <person name="Young G."/>
            <person name="Yu Q."/>
            <person name="Zembek L."/>
            <person name="Zhong D."/>
            <person name="Zimmer A."/>
            <person name="Zwirko Z."/>
            <person name="Jaffe D.B."/>
            <person name="Alvarez P."/>
            <person name="Brockman W."/>
            <person name="Butler J."/>
            <person name="Chin C."/>
            <person name="Gnerre S."/>
            <person name="Grabherr M."/>
            <person name="Kleber M."/>
            <person name="Mauceli E."/>
            <person name="MacCallum I."/>
        </authorList>
    </citation>
    <scope>NUCLEOTIDE SEQUENCE [LARGE SCALE GENOMIC DNA]</scope>
    <source>
        <strain evidence="4">MSH-3 / Tucson 14011-0111.49</strain>
    </source>
</reference>
<feature type="region of interest" description="Disordered" evidence="1">
    <location>
        <begin position="41"/>
        <end position="63"/>
    </location>
</feature>
<keyword evidence="4" id="KW-1185">Reference proteome</keyword>
<dbReference type="GO" id="GO:0003676">
    <property type="term" value="F:nucleic acid binding"/>
    <property type="evidence" value="ECO:0007669"/>
    <property type="project" value="InterPro"/>
</dbReference>
<evidence type="ECO:0000313" key="3">
    <source>
        <dbReference type="EMBL" id="EDW36284.1"/>
    </source>
</evidence>
<feature type="region of interest" description="Disordered" evidence="1">
    <location>
        <begin position="77"/>
        <end position="113"/>
    </location>
</feature>
<dbReference type="Proteomes" id="UP000008744">
    <property type="component" value="Unassembled WGS sequence"/>
</dbReference>
<feature type="compositionally biased region" description="Basic and acidic residues" evidence="1">
    <location>
        <begin position="7"/>
        <end position="20"/>
    </location>
</feature>